<evidence type="ECO:0000313" key="5">
    <source>
        <dbReference type="EMBL" id="EAY09100.1"/>
    </source>
</evidence>
<evidence type="ECO:0000259" key="4">
    <source>
        <dbReference type="Pfam" id="PF21674"/>
    </source>
</evidence>
<dbReference type="AlphaFoldDB" id="A2EDY8"/>
<evidence type="ECO:0008006" key="7">
    <source>
        <dbReference type="Google" id="ProtNLM"/>
    </source>
</evidence>
<accession>A2EDY8</accession>
<dbReference type="RefSeq" id="XP_001321323.1">
    <property type="nucleotide sequence ID" value="XM_001321288.1"/>
</dbReference>
<dbReference type="eggNOG" id="KOG1937">
    <property type="taxonomic scope" value="Eukaryota"/>
</dbReference>
<dbReference type="STRING" id="5722.A2EDY8"/>
<feature type="coiled-coil region" evidence="2">
    <location>
        <begin position="333"/>
        <end position="395"/>
    </location>
</feature>
<evidence type="ECO:0000256" key="1">
    <source>
        <dbReference type="ARBA" id="ARBA00006438"/>
    </source>
</evidence>
<feature type="coiled-coil region" evidence="2">
    <location>
        <begin position="592"/>
        <end position="624"/>
    </location>
</feature>
<dbReference type="VEuPathDB" id="TrichDB:TVAG_230600"/>
<feature type="domain" description="CCDC22 N-terminal" evidence="4">
    <location>
        <begin position="4"/>
        <end position="107"/>
    </location>
</feature>
<evidence type="ECO:0000256" key="2">
    <source>
        <dbReference type="SAM" id="Coils"/>
    </source>
</evidence>
<comment type="similarity">
    <text evidence="1">Belongs to the CCDC22 family.</text>
</comment>
<feature type="domain" description="CCDC22 coiled-coil" evidence="3">
    <location>
        <begin position="115"/>
        <end position="605"/>
    </location>
</feature>
<dbReference type="VEuPathDB" id="TrichDB:TVAGG3_0890210"/>
<feature type="coiled-coil region" evidence="2">
    <location>
        <begin position="452"/>
        <end position="479"/>
    </location>
</feature>
<dbReference type="GO" id="GO:0097602">
    <property type="term" value="F:cullin family protein binding"/>
    <property type="evidence" value="ECO:0000318"/>
    <property type="project" value="GO_Central"/>
</dbReference>
<keyword evidence="6" id="KW-1185">Reference proteome</keyword>
<protein>
    <recommendedName>
        <fullName evidence="7">Coiled-coil domain-containing protein 22 homolog</fullName>
    </recommendedName>
</protein>
<reference evidence="5" key="2">
    <citation type="journal article" date="2007" name="Science">
        <title>Draft genome sequence of the sexually transmitted pathogen Trichomonas vaginalis.</title>
        <authorList>
            <person name="Carlton J.M."/>
            <person name="Hirt R.P."/>
            <person name="Silva J.C."/>
            <person name="Delcher A.L."/>
            <person name="Schatz M."/>
            <person name="Zhao Q."/>
            <person name="Wortman J.R."/>
            <person name="Bidwell S.L."/>
            <person name="Alsmark U.C.M."/>
            <person name="Besteiro S."/>
            <person name="Sicheritz-Ponten T."/>
            <person name="Noel C.J."/>
            <person name="Dacks J.B."/>
            <person name="Foster P.G."/>
            <person name="Simillion C."/>
            <person name="Van de Peer Y."/>
            <person name="Miranda-Saavedra D."/>
            <person name="Barton G.J."/>
            <person name="Westrop G.D."/>
            <person name="Mueller S."/>
            <person name="Dessi D."/>
            <person name="Fiori P.L."/>
            <person name="Ren Q."/>
            <person name="Paulsen I."/>
            <person name="Zhang H."/>
            <person name="Bastida-Corcuera F.D."/>
            <person name="Simoes-Barbosa A."/>
            <person name="Brown M.T."/>
            <person name="Hayes R.D."/>
            <person name="Mukherjee M."/>
            <person name="Okumura C.Y."/>
            <person name="Schneider R."/>
            <person name="Smith A.J."/>
            <person name="Vanacova S."/>
            <person name="Villalvazo M."/>
            <person name="Haas B.J."/>
            <person name="Pertea M."/>
            <person name="Feldblyum T.V."/>
            <person name="Utterback T.R."/>
            <person name="Shu C.L."/>
            <person name="Osoegawa K."/>
            <person name="de Jong P.J."/>
            <person name="Hrdy I."/>
            <person name="Horvathova L."/>
            <person name="Zubacova Z."/>
            <person name="Dolezal P."/>
            <person name="Malik S.B."/>
            <person name="Logsdon J.M. Jr."/>
            <person name="Henze K."/>
            <person name="Gupta A."/>
            <person name="Wang C.C."/>
            <person name="Dunne R.L."/>
            <person name="Upcroft J.A."/>
            <person name="Upcroft P."/>
            <person name="White O."/>
            <person name="Salzberg S.L."/>
            <person name="Tang P."/>
            <person name="Chiu C.-H."/>
            <person name="Lee Y.-S."/>
            <person name="Embley T.M."/>
            <person name="Coombs G.H."/>
            <person name="Mottram J.C."/>
            <person name="Tachezy J."/>
            <person name="Fraser-Liggett C.M."/>
            <person name="Johnson P.J."/>
        </authorList>
    </citation>
    <scope>NUCLEOTIDE SEQUENCE [LARGE SCALE GENOMIC DNA]</scope>
    <source>
        <strain evidence="5">G3</strain>
    </source>
</reference>
<dbReference type="InterPro" id="IPR048349">
    <property type="entry name" value="CCDC22_N"/>
</dbReference>
<dbReference type="Pfam" id="PF05667">
    <property type="entry name" value="CCDC22_CC"/>
    <property type="match status" value="1"/>
</dbReference>
<proteinExistence type="inferred from homology"/>
<dbReference type="SMR" id="A2EDY8"/>
<evidence type="ECO:0000259" key="3">
    <source>
        <dbReference type="Pfam" id="PF05667"/>
    </source>
</evidence>
<dbReference type="InterPro" id="IPR048348">
    <property type="entry name" value="CCDC22_CC"/>
</dbReference>
<reference evidence="5" key="1">
    <citation type="submission" date="2006-10" db="EMBL/GenBank/DDBJ databases">
        <authorList>
            <person name="Amadeo P."/>
            <person name="Zhao Q."/>
            <person name="Wortman J."/>
            <person name="Fraser-Liggett C."/>
            <person name="Carlton J."/>
        </authorList>
    </citation>
    <scope>NUCLEOTIDE SEQUENCE</scope>
    <source>
        <strain evidence="5">G3</strain>
    </source>
</reference>
<dbReference type="InterPro" id="IPR008530">
    <property type="entry name" value="CCDC22"/>
</dbReference>
<dbReference type="PANTHER" id="PTHR15668:SF4">
    <property type="entry name" value="COILED-COIL DOMAIN-CONTAINING PROTEIN 22"/>
    <property type="match status" value="1"/>
</dbReference>
<name>A2EDY8_TRIV3</name>
<dbReference type="EMBL" id="DS113364">
    <property type="protein sequence ID" value="EAY09100.1"/>
    <property type="molecule type" value="Genomic_DNA"/>
</dbReference>
<organism evidence="5 6">
    <name type="scientific">Trichomonas vaginalis (strain ATCC PRA-98 / G3)</name>
    <dbReference type="NCBI Taxonomy" id="412133"/>
    <lineage>
        <taxon>Eukaryota</taxon>
        <taxon>Metamonada</taxon>
        <taxon>Parabasalia</taxon>
        <taxon>Trichomonadida</taxon>
        <taxon>Trichomonadidae</taxon>
        <taxon>Trichomonas</taxon>
    </lineage>
</organism>
<dbReference type="Proteomes" id="UP000001542">
    <property type="component" value="Unassembled WGS sequence"/>
</dbReference>
<keyword evidence="2" id="KW-0175">Coiled coil</keyword>
<dbReference type="OMA" id="DEFNACK"/>
<evidence type="ECO:0000313" key="6">
    <source>
        <dbReference type="Proteomes" id="UP000001542"/>
    </source>
</evidence>
<sequence>MSVDADGIIINQLSILGYKQAGAIQNLSAITTDKMIDVLRFLFSLFPDIGKTPPPPKSSATLYKYATDMIEKIVAKGYPTSLGYDAILYPQIEKTRAVISFLLEKVPRSNNDVAKSVAVTSPSALAIKAAQDEFNACKTLKVRSYVVQSLKEVLKPAGIEDSKKIAEFSLMPKQPFIEEPILPNSGIPFNTQLKKNSLASLLAFNDREVDIDQFDFSKEKPSTTKLQNIASRAFQVSSTPAEVVAVAMKPTILPSTKARSRIANQARFDYHSQDTKIGQNAASTLTTAAVASTTGIERSASKDKVDLAEKVEEAAPAAPVVPKLTVKQEKQIREEQSKEMVEIRELINRTESSAAEIESQIESNKDEIKRINELLETVKEENTRLANEVDKATKMAEIAKSDPTQIRALQRDFVDSMASLLEIAREFEPKRSALINEYRSLSTAIRTRTDDYQRQMTKLAKLKRQIQEGEAKLATDAEAISNLEKAMENRGEQKPRSHYIDSIFQIIKTIEKQEADVERIRSDIRNQHNTMNNTISKVKRTWMYIDEMVYTEAKTPNGEWAKMMYKTIVELLVLFEGISEGIETSGKISAQIMELDTKIDRAETQIDRNALERIEEDLANVKKEIAARSK</sequence>
<dbReference type="Pfam" id="PF21674">
    <property type="entry name" value="CCDC22_N"/>
    <property type="match status" value="1"/>
</dbReference>
<dbReference type="KEGG" id="tva:4767016"/>
<dbReference type="GO" id="GO:2000060">
    <property type="term" value="P:positive regulation of ubiquitin-dependent protein catabolic process"/>
    <property type="evidence" value="ECO:0000318"/>
    <property type="project" value="GO_Central"/>
</dbReference>
<gene>
    <name evidence="5" type="ORF">TVAG_230600</name>
</gene>
<dbReference type="PANTHER" id="PTHR15668">
    <property type="entry name" value="JM1 PROTEIN"/>
    <property type="match status" value="1"/>
</dbReference>
<dbReference type="OrthoDB" id="10266736at2759"/>
<dbReference type="InParanoid" id="A2EDY8"/>